<evidence type="ECO:0000256" key="3">
    <source>
        <dbReference type="ARBA" id="ARBA00022840"/>
    </source>
</evidence>
<feature type="compositionally biased region" description="Basic and acidic residues" evidence="4">
    <location>
        <begin position="243"/>
        <end position="261"/>
    </location>
</feature>
<dbReference type="PROSITE" id="PS50893">
    <property type="entry name" value="ABC_TRANSPORTER_2"/>
    <property type="match status" value="1"/>
</dbReference>
<dbReference type="EMBL" id="JAEUAW010000013">
    <property type="protein sequence ID" value="MBW9095068.1"/>
    <property type="molecule type" value="Genomic_DNA"/>
</dbReference>
<evidence type="ECO:0000256" key="1">
    <source>
        <dbReference type="ARBA" id="ARBA00022448"/>
    </source>
</evidence>
<dbReference type="InterPro" id="IPR017871">
    <property type="entry name" value="ABC_transporter-like_CS"/>
</dbReference>
<dbReference type="InterPro" id="IPR027417">
    <property type="entry name" value="P-loop_NTPase"/>
</dbReference>
<dbReference type="Gene3D" id="3.40.50.300">
    <property type="entry name" value="P-loop containing nucleotide triphosphate hydrolases"/>
    <property type="match status" value="1"/>
</dbReference>
<dbReference type="Proteomes" id="UP001196843">
    <property type="component" value="Unassembled WGS sequence"/>
</dbReference>
<dbReference type="PANTHER" id="PTHR24220">
    <property type="entry name" value="IMPORT ATP-BINDING PROTEIN"/>
    <property type="match status" value="1"/>
</dbReference>
<organism evidence="6 7">
    <name type="scientific">Microbacterium jejuense</name>
    <dbReference type="NCBI Taxonomy" id="1263637"/>
    <lineage>
        <taxon>Bacteria</taxon>
        <taxon>Bacillati</taxon>
        <taxon>Actinomycetota</taxon>
        <taxon>Actinomycetes</taxon>
        <taxon>Micrococcales</taxon>
        <taxon>Microbacteriaceae</taxon>
        <taxon>Microbacterium</taxon>
    </lineage>
</organism>
<keyword evidence="7" id="KW-1185">Reference proteome</keyword>
<dbReference type="InterPro" id="IPR015854">
    <property type="entry name" value="ABC_transpr_LolD-like"/>
</dbReference>
<dbReference type="PANTHER" id="PTHR24220:SF685">
    <property type="entry name" value="ABC TRANSPORTER RELATED"/>
    <property type="match status" value="1"/>
</dbReference>
<dbReference type="Pfam" id="PF00005">
    <property type="entry name" value="ABC_tran"/>
    <property type="match status" value="1"/>
</dbReference>
<dbReference type="GO" id="GO:0005524">
    <property type="term" value="F:ATP binding"/>
    <property type="evidence" value="ECO:0007669"/>
    <property type="project" value="UniProtKB-KW"/>
</dbReference>
<feature type="region of interest" description="Disordered" evidence="4">
    <location>
        <begin position="226"/>
        <end position="261"/>
    </location>
</feature>
<dbReference type="SUPFAM" id="SSF52540">
    <property type="entry name" value="P-loop containing nucleoside triphosphate hydrolases"/>
    <property type="match status" value="1"/>
</dbReference>
<evidence type="ECO:0000256" key="2">
    <source>
        <dbReference type="ARBA" id="ARBA00022741"/>
    </source>
</evidence>
<dbReference type="InterPro" id="IPR003593">
    <property type="entry name" value="AAA+_ATPase"/>
</dbReference>
<protein>
    <submittedName>
        <fullName evidence="6">ABC transporter ATP-binding protein</fullName>
    </submittedName>
</protein>
<comment type="caution">
    <text evidence="6">The sequence shown here is derived from an EMBL/GenBank/DDBJ whole genome shotgun (WGS) entry which is preliminary data.</text>
</comment>
<keyword evidence="1" id="KW-0813">Transport</keyword>
<dbReference type="RefSeq" id="WP_220301771.1">
    <property type="nucleotide sequence ID" value="NZ_JAEUAW010000013.1"/>
</dbReference>
<evidence type="ECO:0000256" key="4">
    <source>
        <dbReference type="SAM" id="MobiDB-lite"/>
    </source>
</evidence>
<evidence type="ECO:0000259" key="5">
    <source>
        <dbReference type="PROSITE" id="PS50893"/>
    </source>
</evidence>
<proteinExistence type="predicted"/>
<keyword evidence="2" id="KW-0547">Nucleotide-binding</keyword>
<dbReference type="CDD" id="cd03255">
    <property type="entry name" value="ABC_MJ0796_LolCDE_FtsE"/>
    <property type="match status" value="1"/>
</dbReference>
<dbReference type="SMART" id="SM00382">
    <property type="entry name" value="AAA"/>
    <property type="match status" value="1"/>
</dbReference>
<dbReference type="InterPro" id="IPR003439">
    <property type="entry name" value="ABC_transporter-like_ATP-bd"/>
</dbReference>
<dbReference type="PROSITE" id="PS00211">
    <property type="entry name" value="ABC_TRANSPORTER_1"/>
    <property type="match status" value="1"/>
</dbReference>
<name>A0ABS7HQX5_9MICO</name>
<accession>A0ABS7HQX5</accession>
<gene>
    <name evidence="6" type="ORF">JNB62_15375</name>
</gene>
<sequence length="261" mass="27283">MTLALRGEKLSRTFSSAAGDVHACVDIDIEVAAGELVVVRGASGAGKTTLLNLLGGLDAPTSGKVWIGDVEATALDEDALAALRRERLGFVFQSFGLIPILSAAENVELPLRIAKTPPAERDARVAEALKLVGLADHAAQRPTELSGGQQQRVGIARAIAVRPHVLIADEPTGQLDSRTAATVMDLISDLVHSQGLAAVVSTHDPLLVQRADRVIELHDGRVTSVTGGSLDAVGAAPETPGADEPHAPRTRAEAREQRQGH</sequence>
<reference evidence="6 7" key="1">
    <citation type="journal article" date="2021" name="MBio">
        <title>Poor Competitiveness of Bradyrhizobium in Pigeon Pea Root Colonization in Indian Soils.</title>
        <authorList>
            <person name="Chalasani D."/>
            <person name="Basu A."/>
            <person name="Pullabhotla S.V.S.R.N."/>
            <person name="Jorrin B."/>
            <person name="Neal A.L."/>
            <person name="Poole P.S."/>
            <person name="Podile A.R."/>
            <person name="Tkacz A."/>
        </authorList>
    </citation>
    <scope>NUCLEOTIDE SEQUENCE [LARGE SCALE GENOMIC DNA]</scope>
    <source>
        <strain evidence="6 7">HU14</strain>
    </source>
</reference>
<feature type="domain" description="ABC transporter" evidence="5">
    <location>
        <begin position="5"/>
        <end position="244"/>
    </location>
</feature>
<keyword evidence="3 6" id="KW-0067">ATP-binding</keyword>
<dbReference type="InterPro" id="IPR017911">
    <property type="entry name" value="MacB-like_ATP-bd"/>
</dbReference>
<evidence type="ECO:0000313" key="7">
    <source>
        <dbReference type="Proteomes" id="UP001196843"/>
    </source>
</evidence>
<evidence type="ECO:0000313" key="6">
    <source>
        <dbReference type="EMBL" id="MBW9095068.1"/>
    </source>
</evidence>